<evidence type="ECO:0000313" key="3">
    <source>
        <dbReference type="EMBL" id="MBB6505119.1"/>
    </source>
</evidence>
<dbReference type="InterPro" id="IPR025388">
    <property type="entry name" value="Alginate_export_dom"/>
</dbReference>
<accession>A0A7X0JD96</accession>
<organism evidence="3 4">
    <name type="scientific">Sphingomonas endophytica</name>
    <dbReference type="NCBI Taxonomy" id="869719"/>
    <lineage>
        <taxon>Bacteria</taxon>
        <taxon>Pseudomonadati</taxon>
        <taxon>Pseudomonadota</taxon>
        <taxon>Alphaproteobacteria</taxon>
        <taxon>Sphingomonadales</taxon>
        <taxon>Sphingomonadaceae</taxon>
        <taxon>Sphingomonas</taxon>
    </lineage>
</organism>
<reference evidence="3 4" key="1">
    <citation type="submission" date="2020-08" db="EMBL/GenBank/DDBJ databases">
        <title>The Agave Microbiome: Exploring the role of microbial communities in plant adaptations to desert environments.</title>
        <authorList>
            <person name="Partida-Martinez L.P."/>
        </authorList>
    </citation>
    <scope>NUCLEOTIDE SEQUENCE [LARGE SCALE GENOMIC DNA]</scope>
    <source>
        <strain evidence="3 4">AS3.13</strain>
    </source>
</reference>
<sequence>MYSNFNGAQAKVTRGAAIRGLLIGASALLATPALADPAATAQVTGTKESPATPSVVGYPAIGNGEGTVSGKYNVSRWAEDWRSMRDPAKRDDPLDRLKFLPLTTDGDVYLTLSGEFRFRVQETTNPDLRDRPAQRQDRTRVYAGADLHLGEHVRFYGELAHAGVSGVNIGTPAANITNQLTLQQGFGEVKGRIGGAEVGVRGGRQEFSDGPNLLTSVRDDPTLHFVLDGVRGYVRGKRVRADLFDLRYVNYGREGLGDDRTDGSRRFSGVTFGYAIPSDFLGTSKLFFDPFIWRLRTRAAAWGRQTGREERMFYGLHLYGDVDRATIDWTVNHQGGDFNDRKIDAWQAFLAQTWKVGKSATAPRVGVHVDYGSGGGGVSGQDDLRTASGLYGNNIYYSYQLFLTPTNLLAISPNVTVQPVKNLRVTGEYTMAYRPNENEAVYRASGAAFANTQNVAGKHIADLIRLQAVWALTPRISLTGRYEHLMVKDALANAGYRNSDFLAGWASFRF</sequence>
<evidence type="ECO:0000256" key="1">
    <source>
        <dbReference type="SAM" id="SignalP"/>
    </source>
</evidence>
<dbReference type="AlphaFoldDB" id="A0A7X0JD96"/>
<dbReference type="Pfam" id="PF13372">
    <property type="entry name" value="Alginate_exp"/>
    <property type="match status" value="1"/>
</dbReference>
<proteinExistence type="predicted"/>
<evidence type="ECO:0000259" key="2">
    <source>
        <dbReference type="Pfam" id="PF13372"/>
    </source>
</evidence>
<feature type="domain" description="Alginate export" evidence="2">
    <location>
        <begin position="109"/>
        <end position="502"/>
    </location>
</feature>
<protein>
    <recommendedName>
        <fullName evidence="2">Alginate export domain-containing protein</fullName>
    </recommendedName>
</protein>
<evidence type="ECO:0000313" key="4">
    <source>
        <dbReference type="Proteomes" id="UP000522313"/>
    </source>
</evidence>
<reference evidence="3 4" key="2">
    <citation type="submission" date="2020-08" db="EMBL/GenBank/DDBJ databases">
        <authorList>
            <person name="Partida-Martinez L."/>
            <person name="Huntemann M."/>
            <person name="Clum A."/>
            <person name="Wang J."/>
            <person name="Palaniappan K."/>
            <person name="Ritter S."/>
            <person name="Chen I.-M."/>
            <person name="Stamatis D."/>
            <person name="Reddy T."/>
            <person name="O'Malley R."/>
            <person name="Daum C."/>
            <person name="Shapiro N."/>
            <person name="Ivanova N."/>
            <person name="Kyrpides N."/>
            <person name="Woyke T."/>
        </authorList>
    </citation>
    <scope>NUCLEOTIDE SEQUENCE [LARGE SCALE GENOMIC DNA]</scope>
    <source>
        <strain evidence="3 4">AS3.13</strain>
    </source>
</reference>
<feature type="chain" id="PRO_5030691824" description="Alginate export domain-containing protein" evidence="1">
    <location>
        <begin position="36"/>
        <end position="510"/>
    </location>
</feature>
<dbReference type="EMBL" id="JACHBT010000010">
    <property type="protein sequence ID" value="MBB6505119.1"/>
    <property type="molecule type" value="Genomic_DNA"/>
</dbReference>
<dbReference type="Proteomes" id="UP000522313">
    <property type="component" value="Unassembled WGS sequence"/>
</dbReference>
<gene>
    <name evidence="3" type="ORF">F4693_002106</name>
</gene>
<comment type="caution">
    <text evidence="3">The sequence shown here is derived from an EMBL/GenBank/DDBJ whole genome shotgun (WGS) entry which is preliminary data.</text>
</comment>
<dbReference type="RefSeq" id="WP_184505745.1">
    <property type="nucleotide sequence ID" value="NZ_JACHBT010000010.1"/>
</dbReference>
<feature type="signal peptide" evidence="1">
    <location>
        <begin position="1"/>
        <end position="35"/>
    </location>
</feature>
<name>A0A7X0JD96_9SPHN</name>
<keyword evidence="1" id="KW-0732">Signal</keyword>